<dbReference type="Proteomes" id="UP000670947">
    <property type="component" value="Unassembled WGS sequence"/>
</dbReference>
<feature type="compositionally biased region" description="Low complexity" evidence="1">
    <location>
        <begin position="33"/>
        <end position="45"/>
    </location>
</feature>
<feature type="signal peptide" evidence="2">
    <location>
        <begin position="1"/>
        <end position="21"/>
    </location>
</feature>
<dbReference type="InterPro" id="IPR006059">
    <property type="entry name" value="SBP"/>
</dbReference>
<keyword evidence="2" id="KW-0732">Signal</keyword>
<dbReference type="SUPFAM" id="SSF53850">
    <property type="entry name" value="Periplasmic binding protein-like II"/>
    <property type="match status" value="1"/>
</dbReference>
<keyword evidence="5" id="KW-1185">Reference proteome</keyword>
<dbReference type="Gene3D" id="3.40.190.10">
    <property type="entry name" value="Periplasmic binding protein-like II"/>
    <property type="match status" value="1"/>
</dbReference>
<evidence type="ECO:0000313" key="4">
    <source>
        <dbReference type="EMBL" id="MBO7744862.1"/>
    </source>
</evidence>
<dbReference type="RefSeq" id="WP_208847796.1">
    <property type="nucleotide sequence ID" value="NZ_JAGGDJ010000006.1"/>
</dbReference>
<feature type="region of interest" description="Disordered" evidence="1">
    <location>
        <begin position="33"/>
        <end position="63"/>
    </location>
</feature>
<dbReference type="Pfam" id="PF01547">
    <property type="entry name" value="SBP_bac_1"/>
    <property type="match status" value="1"/>
</dbReference>
<dbReference type="Pfam" id="PF12010">
    <property type="entry name" value="DUF3502"/>
    <property type="match status" value="1"/>
</dbReference>
<sequence>MQRKSKIASTLLVLAMGSSLALTGCGNSNGSGNETNNAANAAEPANGGGSNAQTANGGDAAGDKPALDPVELSIYYPGTEQKDVAAVEAELNKQLKDKINATVKINAVDWGNWSQKINLMVASGEPFDLLFTAGWDNFSGNVAKGAFLDVTSLIDEYAPETKAQMNPELLTGTAIGGKNYAVPVEKEMASEFGIVLNKDLVDKYQFDVSTIKSYADLEPMLQTIKAKEPNVVPFWGGKNTISLIPFEQIGAVPGAIKQDGTTTVVDQWETPEMQQMLKLMRDWNLKGYFQKDPATQKDAGPSNKAGTVFAQWQQLTPGKDKVLTQQWGHPMVQVVLTQPYTTSGDLNGAMTAISRTSKNPERAMMLINLLHTDAQLLNTLVYGVEGTHFVKAADNVIKLPDGAQAGQSGYAPGNNYMFGSQFLNYLWDNEDPQKWDAYKAFNASAKPSPIVGFSYNAEPVKNEEAAITNIYNAYIDGLSTGVMDPDKELPVFIDKMKKAGLDKVIAEKQKQIDAFLSGKQ</sequence>
<gene>
    <name evidence="4" type="ORF">I8J29_11690</name>
</gene>
<comment type="caution">
    <text evidence="4">The sequence shown here is derived from an EMBL/GenBank/DDBJ whole genome shotgun (WGS) entry which is preliminary data.</text>
</comment>
<dbReference type="EMBL" id="JAGGDJ010000006">
    <property type="protein sequence ID" value="MBO7744862.1"/>
    <property type="molecule type" value="Genomic_DNA"/>
</dbReference>
<evidence type="ECO:0000256" key="1">
    <source>
        <dbReference type="SAM" id="MobiDB-lite"/>
    </source>
</evidence>
<name>A0ABS3W958_9BACL</name>
<organism evidence="4 5">
    <name type="scientific">Paenibacillus artemisiicola</name>
    <dbReference type="NCBI Taxonomy" id="1172618"/>
    <lineage>
        <taxon>Bacteria</taxon>
        <taxon>Bacillati</taxon>
        <taxon>Bacillota</taxon>
        <taxon>Bacilli</taxon>
        <taxon>Bacillales</taxon>
        <taxon>Paenibacillaceae</taxon>
        <taxon>Paenibacillus</taxon>
    </lineage>
</organism>
<proteinExistence type="predicted"/>
<evidence type="ECO:0000256" key="2">
    <source>
        <dbReference type="SAM" id="SignalP"/>
    </source>
</evidence>
<dbReference type="InterPro" id="IPR022627">
    <property type="entry name" value="DUF3502"/>
</dbReference>
<protein>
    <submittedName>
        <fullName evidence="4">ABC transporter substrate-binding protein</fullName>
    </submittedName>
</protein>
<evidence type="ECO:0000313" key="5">
    <source>
        <dbReference type="Proteomes" id="UP000670947"/>
    </source>
</evidence>
<feature type="domain" description="DUF3502" evidence="3">
    <location>
        <begin position="449"/>
        <end position="516"/>
    </location>
</feature>
<evidence type="ECO:0000259" key="3">
    <source>
        <dbReference type="Pfam" id="PF12010"/>
    </source>
</evidence>
<reference evidence="4 5" key="1">
    <citation type="submission" date="2021-03" db="EMBL/GenBank/DDBJ databases">
        <title>Paenibacillus artemisicola MWE-103 whole genome sequence.</title>
        <authorList>
            <person name="Ham Y.J."/>
        </authorList>
    </citation>
    <scope>NUCLEOTIDE SEQUENCE [LARGE SCALE GENOMIC DNA]</scope>
    <source>
        <strain evidence="4 5">MWE-103</strain>
    </source>
</reference>
<feature type="chain" id="PRO_5045127750" evidence="2">
    <location>
        <begin position="22"/>
        <end position="520"/>
    </location>
</feature>
<dbReference type="PROSITE" id="PS51257">
    <property type="entry name" value="PROKAR_LIPOPROTEIN"/>
    <property type="match status" value="1"/>
</dbReference>
<accession>A0ABS3W958</accession>